<evidence type="ECO:0000313" key="3">
    <source>
        <dbReference type="EMBL" id="QRN92748.1"/>
    </source>
</evidence>
<dbReference type="SMART" id="SM00942">
    <property type="entry name" value="PriCT_1"/>
    <property type="match status" value="1"/>
</dbReference>
<evidence type="ECO:0000313" key="4">
    <source>
        <dbReference type="Proteomes" id="UP000640299"/>
    </source>
</evidence>
<evidence type="ECO:0000313" key="2">
    <source>
        <dbReference type="EMBL" id="ALI92771.1"/>
    </source>
</evidence>
<dbReference type="EMBL" id="CP069390">
    <property type="protein sequence ID" value="QRN92748.1"/>
    <property type="molecule type" value="Genomic_DNA"/>
</dbReference>
<organism evidence="2">
    <name type="scientific">Mammaliicoccus sciuri</name>
    <name type="common">Staphylococcus sciuri</name>
    <dbReference type="NCBI Taxonomy" id="1296"/>
    <lineage>
        <taxon>Bacteria</taxon>
        <taxon>Bacillati</taxon>
        <taxon>Bacillota</taxon>
        <taxon>Bacilli</taxon>
        <taxon>Bacillales</taxon>
        <taxon>Staphylococcaceae</taxon>
        <taxon>Mammaliicoccus</taxon>
    </lineage>
</organism>
<gene>
    <name evidence="2" type="primary">repR</name>
    <name evidence="3" type="ORF">JRU67_14850</name>
</gene>
<evidence type="ECO:0000259" key="1">
    <source>
        <dbReference type="SMART" id="SM00942"/>
    </source>
</evidence>
<reference evidence="3" key="2">
    <citation type="submission" date="2021-02" db="EMBL/GenBank/DDBJ databases">
        <title>cfr and optrA-positive Staphylococcus spp.</title>
        <authorList>
            <person name="Chen L."/>
        </authorList>
    </citation>
    <scope>NUCLEOTIDE SEQUENCE</scope>
    <source>
        <strain evidence="3">GDQ20D70P</strain>
        <plasmid evidence="3">pQ20D70P-cfr-optrA</plasmid>
    </source>
</reference>
<keyword evidence="2" id="KW-0614">Plasmid</keyword>
<accession>A0A0U2HSH5</accession>
<dbReference type="Gene3D" id="1.10.10.10">
    <property type="entry name" value="Winged helix-like DNA-binding domain superfamily/Winged helix DNA-binding domain"/>
    <property type="match status" value="1"/>
</dbReference>
<geneLocation type="plasmid" evidence="2">
    <name>pwo28-3</name>
</geneLocation>
<dbReference type="Pfam" id="PF08708">
    <property type="entry name" value="PriCT_1"/>
    <property type="match status" value="1"/>
</dbReference>
<dbReference type="RefSeq" id="WP_129406992.1">
    <property type="nucleotide sequence ID" value="NZ_CP069390.1"/>
</dbReference>
<dbReference type="InterPro" id="IPR014820">
    <property type="entry name" value="PriCT_1"/>
</dbReference>
<dbReference type="Proteomes" id="UP000640299">
    <property type="component" value="Plasmid pQ20D70P-cfr-optrA"/>
</dbReference>
<dbReference type="AlphaFoldDB" id="A0A0U2HSH5"/>
<geneLocation type="plasmid" evidence="3 4">
    <name>pQ20D70P-cfr-optrA</name>
</geneLocation>
<protein>
    <submittedName>
        <fullName evidence="3">Primase C-terminal domain-containing protein</fullName>
    </submittedName>
    <submittedName>
        <fullName evidence="2">Replication-associated protein RepR</fullName>
    </submittedName>
</protein>
<sequence length="479" mass="55350">MNLFNIYKTILKDGIAESRSDVIDFNNYGKVAAANSKEQMIFNKGYTVGTIETLVSNREITHFTPNIFKFLSRKSGVVRGHEERNLKQINTLVLDIDHSEVTPQDILIAGLNIGIMPTLILSTDCGYHVYFVLDAPVYVSAKSGFKSLQVAKKISQNIRIAYSKELDGVDLTCNHFGYFRCPNKNNVVYFNEEEQHNFKTLMNWSMKKSDDEHSELRLIIDNTLNTRNKQIEEGWYRALIVQSSIYAGHGYGRNNTVFTLSLANYQSGVTQERCLEKMDEFNTNLEYPLNNNDIERIVSSAYSGKYNGANKAYIDALMESWATQSDRTTKGFIRYYKHKKARKDRKYSHKSEREADILEFIKENERNGVVKMTVTALADHFEVSKSTITRVIKQSKIIQMKKIGVGRYAETIFYTIQSLVQHVQKHKKIQGILKNDFTESLVKNEKKVLGVLEAFERIERDEAYMKRIRTYRDQLEFLL</sequence>
<proteinExistence type="predicted"/>
<dbReference type="InterPro" id="IPR036388">
    <property type="entry name" value="WH-like_DNA-bd_sf"/>
</dbReference>
<reference evidence="2" key="1">
    <citation type="journal article" date="2016" name="J. Antimicrob. Chemother.">
        <title>Co-location of the oxazolidinone resistance genes optrA and cfr on a multiresistance plasmid from Staphylococcus sciuri.</title>
        <authorList>
            <person name="Li D."/>
            <person name="Wang Y."/>
            <person name="Schwarz S."/>
            <person name="Cai J."/>
            <person name="Fan R."/>
            <person name="Li J."/>
            <person name="Fessler A.T."/>
            <person name="Zhang R."/>
            <person name="Wu C."/>
            <person name="Shen J."/>
        </authorList>
    </citation>
    <scope>NUCLEOTIDE SEQUENCE</scope>
    <source>
        <strain evidence="2">Wo28-3</strain>
        <plasmid evidence="2">pwo28-3</plasmid>
    </source>
</reference>
<dbReference type="EMBL" id="KT601170">
    <property type="protein sequence ID" value="ALI92771.1"/>
    <property type="molecule type" value="Genomic_DNA"/>
</dbReference>
<name>A0A0U2HSH5_MAMSC</name>
<feature type="domain" description="Primase C-terminal 1" evidence="1">
    <location>
        <begin position="242"/>
        <end position="307"/>
    </location>
</feature>